<reference evidence="1 4" key="1">
    <citation type="submission" date="2004-09" db="EMBL/GenBank/DDBJ databases">
        <authorList>
            <person name="Ai X.L."/>
            <person name="Wang Z.F."/>
            <person name="Wang B."/>
            <person name="Zhang W."/>
            <person name="Li F."/>
            <person name="Fu J.H."/>
            <person name="Cui C.S."/>
            <person name="Shi Y.H."/>
            <person name="He M."/>
        </authorList>
    </citation>
    <scope>NUCLEOTIDE SEQUENCE [LARGE SCALE GENOMIC DNA]</scope>
</reference>
<dbReference type="Pfam" id="PF05959">
    <property type="entry name" value="DUF884"/>
    <property type="match status" value="1"/>
</dbReference>
<dbReference type="Proteomes" id="UP000232958">
    <property type="component" value="Segment"/>
</dbReference>
<dbReference type="EMBL" id="KR584663">
    <property type="protein sequence ID" value="AKN63284.1"/>
    <property type="molecule type" value="Genomic_DNA"/>
</dbReference>
<dbReference type="EMBL" id="KC994902">
    <property type="protein sequence ID" value="AHN92049.1"/>
    <property type="molecule type" value="Genomic_DNA"/>
</dbReference>
<dbReference type="EMBL" id="AY522332">
    <property type="protein sequence ID" value="AAS82729.1"/>
    <property type="molecule type" value="Genomic_DNA"/>
</dbReference>
<dbReference type="Proteomes" id="UP000202635">
    <property type="component" value="Genome"/>
</dbReference>
<evidence type="ECO:0000313" key="1">
    <source>
        <dbReference type="EMBL" id="AAS82729.1"/>
    </source>
</evidence>
<gene>
    <name evidence="1" type="primary">ORF9</name>
    <name evidence="2" type="ORF">AsGV010</name>
    <name evidence="1" type="ORF">AsGVgp009</name>
</gene>
<evidence type="ECO:0000313" key="5">
    <source>
        <dbReference type="Proteomes" id="UP000232958"/>
    </source>
</evidence>
<reference evidence="2" key="2">
    <citation type="journal article" date="2014" name="Arch. Virol.">
        <title>Complete genome sequence of Agrotis segetum granulovirus Shanghai strain.</title>
        <authorList>
            <person name="Zhang X."/>
            <person name="Liang Z."/>
            <person name="Yin X."/>
            <person name="Wang J."/>
            <person name="Shao X."/>
        </authorList>
    </citation>
    <scope>NUCLEOTIDE SEQUENCE</scope>
    <source>
        <strain evidence="2">L1</strain>
    </source>
</reference>
<evidence type="ECO:0000313" key="4">
    <source>
        <dbReference type="Proteomes" id="UP000202635"/>
    </source>
</evidence>
<reference evidence="3 5" key="3">
    <citation type="submission" date="2015-05" db="EMBL/GenBank/DDBJ databases">
        <title>Complete Sequence of an Agrotis segetum granulovirus isolate from Europe.</title>
        <authorList>
            <person name="Gueli Alletti G."/>
            <person name="Wennmann J.T."/>
            <person name="Jehle J.A."/>
        </authorList>
    </citation>
    <scope>NUCLEOTIDE SEQUENCE [LARGE SCALE GENOMIC DNA]</scope>
    <source>
        <strain evidence="3 5">DA</strain>
    </source>
</reference>
<protein>
    <submittedName>
        <fullName evidence="3">Nucleopolyhedrovirus protein DUF884</fullName>
    </submittedName>
    <submittedName>
        <fullName evidence="1">ORF9</fullName>
    </submittedName>
</protein>
<proteinExistence type="predicted"/>
<evidence type="ECO:0000313" key="3">
    <source>
        <dbReference type="EMBL" id="AKN63284.1"/>
    </source>
</evidence>
<organism evidence="1 4">
    <name type="scientific">Agrotis segetum granulosis virus</name>
    <name type="common">AsGV</name>
    <name type="synonym">Agrotis segetum granulovirus</name>
    <dbReference type="NCBI Taxonomy" id="10464"/>
    <lineage>
        <taxon>Viruses</taxon>
        <taxon>Viruses incertae sedis</taxon>
        <taxon>Naldaviricetes</taxon>
        <taxon>Lefavirales</taxon>
        <taxon>Baculoviridae</taxon>
        <taxon>Betabaculovirus</taxon>
        <taxon>Betabaculovirus agsegetum</taxon>
    </lineage>
</organism>
<keyword evidence="5" id="KW-1185">Reference proteome</keyword>
<evidence type="ECO:0000313" key="2">
    <source>
        <dbReference type="EMBL" id="AHN92049.1"/>
    </source>
</evidence>
<organismHost>
    <name type="scientific">Agrotis segetum</name>
    <name type="common">Turnip moth</name>
    <dbReference type="NCBI Taxonomy" id="47767"/>
</organismHost>
<sequence length="200" mass="23465">MFRLGRANFTNNVEVVFQFCNTHNSFIQHCYCLLNNNVPEPTLNKTVSGLDNNKPINCRFEIITDYAEMIVNRENDERFRNTYVISLFRTDRLYPDLVRQLSVCVVKVSSKRHAEFWYVLGARKVYEYVSGRRYKKILIGGEECTKELIRVRGYMPTDLIQAFNKMKVNSENYLHVLRISEPRTIVDNSRVVVIGSNQDH</sequence>
<dbReference type="OrthoDB" id="17110at10239"/>
<accession>Q6QXC8</accession>
<name>Q6QXC8_GVAS</name>
<dbReference type="InterPro" id="IPR009235">
    <property type="entry name" value="AcMNPV_Orf146"/>
</dbReference>